<evidence type="ECO:0008006" key="3">
    <source>
        <dbReference type="Google" id="ProtNLM"/>
    </source>
</evidence>
<dbReference type="EMBL" id="JAKRCV010000064">
    <property type="protein sequence ID" value="MCG7323228.1"/>
    <property type="molecule type" value="Genomic_DNA"/>
</dbReference>
<reference evidence="1 2" key="1">
    <citation type="submission" date="2022-02" db="EMBL/GenBank/DDBJ databases">
        <title>Uncovering new skin microbiome diversity through culturing and metagenomics.</title>
        <authorList>
            <person name="Conlan S."/>
            <person name="Deming C."/>
            <person name="Nisc Comparative Sequencing Program N."/>
            <person name="Segre J.A."/>
        </authorList>
    </citation>
    <scope>NUCLEOTIDE SEQUENCE [LARGE SCALE GENOMIC DNA]</scope>
    <source>
        <strain evidence="1 2">ACRQZ</strain>
    </source>
</reference>
<protein>
    <recommendedName>
        <fullName evidence="3">Extracellular solute-binding protein</fullName>
    </recommendedName>
</protein>
<evidence type="ECO:0000313" key="2">
    <source>
        <dbReference type="Proteomes" id="UP001521931"/>
    </source>
</evidence>
<sequence length="394" mass="41357">MTSTDIAPGGTTGRGTRMKRMVGVALAALLAVGVVLAVVLGPRIGRDDPGAGSGNGAGAAGATTSGLRTVRGAVGSEKEAFFRDATVRQAFARHGLDVQVTPVGSRDIAAMTDLDTYDFAFPSSVPAADRIRRAGKSKGTYSPFFSPIAVASYRPIVDVLRRQGIVTSGPGGAQTISMAKYYALAQKGTRWDQIPGNDAYPAGKNVLITTTDVRRSNSAAMYLALTSYVANGGRVVPSSTAAAQVVPKVSPLFLDQGYVGGSSEGPFEDYLSAGMGKTPMVLIYESQFLDRQIRKDGSITPDMVLLYPTPDVLSKHTLVALGDTGSQVGRLLTSDPELVRAAARYGFRPQQRAVLTSVLKEAGVAPPPDLVDVIEPPTYEVLESLITGVEKLYG</sequence>
<proteinExistence type="predicted"/>
<gene>
    <name evidence="1" type="ORF">MHL29_15200</name>
</gene>
<accession>A0ABS9Q5T6</accession>
<comment type="caution">
    <text evidence="1">The sequence shown here is derived from an EMBL/GenBank/DDBJ whole genome shotgun (WGS) entry which is preliminary data.</text>
</comment>
<dbReference type="RefSeq" id="WP_239265866.1">
    <property type="nucleotide sequence ID" value="NZ_JAKRCV010000064.1"/>
</dbReference>
<name>A0ABS9Q5T6_9MICO</name>
<keyword evidence="2" id="KW-1185">Reference proteome</keyword>
<organism evidence="1 2">
    <name type="scientific">Arsenicicoccus bolidensis</name>
    <dbReference type="NCBI Taxonomy" id="229480"/>
    <lineage>
        <taxon>Bacteria</taxon>
        <taxon>Bacillati</taxon>
        <taxon>Actinomycetota</taxon>
        <taxon>Actinomycetes</taxon>
        <taxon>Micrococcales</taxon>
        <taxon>Intrasporangiaceae</taxon>
        <taxon>Arsenicicoccus</taxon>
    </lineage>
</organism>
<evidence type="ECO:0000313" key="1">
    <source>
        <dbReference type="EMBL" id="MCG7323228.1"/>
    </source>
</evidence>
<dbReference type="Proteomes" id="UP001521931">
    <property type="component" value="Unassembled WGS sequence"/>
</dbReference>